<keyword evidence="9" id="KW-0732">Signal</keyword>
<comment type="similarity">
    <text evidence="2">Belongs to the outer membrane factor (OMF) (TC 1.B.17) family.</text>
</comment>
<evidence type="ECO:0000256" key="5">
    <source>
        <dbReference type="ARBA" id="ARBA00022692"/>
    </source>
</evidence>
<gene>
    <name evidence="10" type="ORF">ACFS6J_11095</name>
</gene>
<feature type="signal peptide" evidence="9">
    <location>
        <begin position="1"/>
        <end position="19"/>
    </location>
</feature>
<dbReference type="RefSeq" id="WP_377610511.1">
    <property type="nucleotide sequence ID" value="NZ_JBHUPA010000007.1"/>
</dbReference>
<evidence type="ECO:0000313" key="11">
    <source>
        <dbReference type="Proteomes" id="UP001597560"/>
    </source>
</evidence>
<evidence type="ECO:0000256" key="4">
    <source>
        <dbReference type="ARBA" id="ARBA00022452"/>
    </source>
</evidence>
<dbReference type="PANTHER" id="PTHR30026">
    <property type="entry name" value="OUTER MEMBRANE PROTEIN TOLC"/>
    <property type="match status" value="1"/>
</dbReference>
<keyword evidence="5" id="KW-0812">Transmembrane</keyword>
<keyword evidence="3" id="KW-0813">Transport</keyword>
<dbReference type="EMBL" id="JBHUPA010000007">
    <property type="protein sequence ID" value="MFD2962333.1"/>
    <property type="molecule type" value="Genomic_DNA"/>
</dbReference>
<comment type="caution">
    <text evidence="10">The sequence shown here is derived from an EMBL/GenBank/DDBJ whole genome shotgun (WGS) entry which is preliminary data.</text>
</comment>
<evidence type="ECO:0000256" key="3">
    <source>
        <dbReference type="ARBA" id="ARBA00022448"/>
    </source>
</evidence>
<evidence type="ECO:0000256" key="8">
    <source>
        <dbReference type="SAM" id="Coils"/>
    </source>
</evidence>
<feature type="coiled-coil region" evidence="8">
    <location>
        <begin position="375"/>
        <end position="433"/>
    </location>
</feature>
<feature type="chain" id="PRO_5047109577" evidence="9">
    <location>
        <begin position="20"/>
        <end position="447"/>
    </location>
</feature>
<organism evidence="10 11">
    <name type="scientific">Olivibacter jilunii</name>
    <dbReference type="NCBI Taxonomy" id="985016"/>
    <lineage>
        <taxon>Bacteria</taxon>
        <taxon>Pseudomonadati</taxon>
        <taxon>Bacteroidota</taxon>
        <taxon>Sphingobacteriia</taxon>
        <taxon>Sphingobacteriales</taxon>
        <taxon>Sphingobacteriaceae</taxon>
        <taxon>Olivibacter</taxon>
    </lineage>
</organism>
<name>A0ABW6AYQ2_9SPHI</name>
<dbReference type="Pfam" id="PF02321">
    <property type="entry name" value="OEP"/>
    <property type="match status" value="1"/>
</dbReference>
<protein>
    <submittedName>
        <fullName evidence="10">TolC family protein</fullName>
    </submittedName>
</protein>
<dbReference type="Gene3D" id="1.20.1600.10">
    <property type="entry name" value="Outer membrane efflux proteins (OEP)"/>
    <property type="match status" value="1"/>
</dbReference>
<dbReference type="SUPFAM" id="SSF56954">
    <property type="entry name" value="Outer membrane efflux proteins (OEP)"/>
    <property type="match status" value="1"/>
</dbReference>
<keyword evidence="7" id="KW-0998">Cell outer membrane</keyword>
<dbReference type="InterPro" id="IPR003423">
    <property type="entry name" value="OMP_efflux"/>
</dbReference>
<evidence type="ECO:0000256" key="1">
    <source>
        <dbReference type="ARBA" id="ARBA00004442"/>
    </source>
</evidence>
<dbReference type="Proteomes" id="UP001597560">
    <property type="component" value="Unassembled WGS sequence"/>
</dbReference>
<evidence type="ECO:0000256" key="2">
    <source>
        <dbReference type="ARBA" id="ARBA00007613"/>
    </source>
</evidence>
<keyword evidence="8" id="KW-0175">Coiled coil</keyword>
<keyword evidence="4" id="KW-1134">Transmembrane beta strand</keyword>
<comment type="subcellular location">
    <subcellularLocation>
        <location evidence="1">Cell outer membrane</location>
    </subcellularLocation>
</comment>
<keyword evidence="6" id="KW-0472">Membrane</keyword>
<evidence type="ECO:0000313" key="10">
    <source>
        <dbReference type="EMBL" id="MFD2962333.1"/>
    </source>
</evidence>
<dbReference type="PANTHER" id="PTHR30026:SF20">
    <property type="entry name" value="OUTER MEMBRANE PROTEIN TOLC"/>
    <property type="match status" value="1"/>
</dbReference>
<reference evidence="11" key="1">
    <citation type="journal article" date="2019" name="Int. J. Syst. Evol. Microbiol.">
        <title>The Global Catalogue of Microorganisms (GCM) 10K type strain sequencing project: providing services to taxonomists for standard genome sequencing and annotation.</title>
        <authorList>
            <consortium name="The Broad Institute Genomics Platform"/>
            <consortium name="The Broad Institute Genome Sequencing Center for Infectious Disease"/>
            <person name="Wu L."/>
            <person name="Ma J."/>
        </authorList>
    </citation>
    <scope>NUCLEOTIDE SEQUENCE [LARGE SCALE GENOMIC DNA]</scope>
    <source>
        <strain evidence="11">KCTC 23098</strain>
    </source>
</reference>
<evidence type="ECO:0000256" key="6">
    <source>
        <dbReference type="ARBA" id="ARBA00023136"/>
    </source>
</evidence>
<accession>A0ABW6AYQ2</accession>
<evidence type="ECO:0000256" key="7">
    <source>
        <dbReference type="ARBA" id="ARBA00023237"/>
    </source>
</evidence>
<keyword evidence="11" id="KW-1185">Reference proteome</keyword>
<sequence length="447" mass="50516">MNRSITILALMLLSLPVFAQTLTVQQSKELALKNSRGIKNSKLETEAAKEIKQEAYTKYFPNASASLMGMQAINPLLEMDMPAGNLPVYDGNLANIATATQFAYFPGVNIGLFNQMGLGSINVLQPVYAGNKIKTGNQLASLNVEVKQHQEKISENDVLMKTEQQYWQVVAIQEKQKTLQNYEKFLHALYKQVNDAYKAGFIIKNDLLKVQIAQSELKVNKNKLENGKKLALMQFSQTIGIDYTDEIVLQDDLQVESKPESYYIHGNDAVVNRSEYHLLEKSVEATELQYKMTKGDYLPQVGVGAAGYYLDQFVSGQKGNFNGMVYASVSIPITDWWGGKHKLKEQKLKTEIAENNRKENIELMNLQVEKGWTDLKEAYDKILLLQETLEQADENLRVNQNSYNNGLIQLSDLLEAQAIKVETEDKLTEAKSQYRTNLTNYLQVTGR</sequence>
<dbReference type="InterPro" id="IPR051906">
    <property type="entry name" value="TolC-like"/>
</dbReference>
<proteinExistence type="inferred from homology"/>
<evidence type="ECO:0000256" key="9">
    <source>
        <dbReference type="SAM" id="SignalP"/>
    </source>
</evidence>